<dbReference type="InParanoid" id="E3N010"/>
<dbReference type="HOGENOM" id="CLU_1779188_0_0_1"/>
<feature type="region of interest" description="Disordered" evidence="1">
    <location>
        <begin position="64"/>
        <end position="90"/>
    </location>
</feature>
<organism evidence="3">
    <name type="scientific">Caenorhabditis remanei</name>
    <name type="common">Caenorhabditis vulgaris</name>
    <dbReference type="NCBI Taxonomy" id="31234"/>
    <lineage>
        <taxon>Eukaryota</taxon>
        <taxon>Metazoa</taxon>
        <taxon>Ecdysozoa</taxon>
        <taxon>Nematoda</taxon>
        <taxon>Chromadorea</taxon>
        <taxon>Rhabditida</taxon>
        <taxon>Rhabditina</taxon>
        <taxon>Rhabditomorpha</taxon>
        <taxon>Rhabditoidea</taxon>
        <taxon>Rhabditidae</taxon>
        <taxon>Peloderinae</taxon>
        <taxon>Caenorhabditis</taxon>
    </lineage>
</organism>
<proteinExistence type="predicted"/>
<dbReference type="Proteomes" id="UP000008281">
    <property type="component" value="Unassembled WGS sequence"/>
</dbReference>
<evidence type="ECO:0000256" key="1">
    <source>
        <dbReference type="SAM" id="MobiDB-lite"/>
    </source>
</evidence>
<gene>
    <name evidence="2" type="ORF">CRE_08461</name>
</gene>
<dbReference type="EMBL" id="DS268503">
    <property type="protein sequence ID" value="EFP13182.1"/>
    <property type="molecule type" value="Genomic_DNA"/>
</dbReference>
<accession>E3N010</accession>
<evidence type="ECO:0000313" key="2">
    <source>
        <dbReference type="EMBL" id="EFP13182.1"/>
    </source>
</evidence>
<evidence type="ECO:0000313" key="3">
    <source>
        <dbReference type="Proteomes" id="UP000008281"/>
    </source>
</evidence>
<protein>
    <submittedName>
        <fullName evidence="2">Uncharacterized protein</fullName>
    </submittedName>
</protein>
<name>E3N010_CAERE</name>
<keyword evidence="3" id="KW-1185">Reference proteome</keyword>
<reference evidence="2" key="1">
    <citation type="submission" date="2007-07" db="EMBL/GenBank/DDBJ databases">
        <title>PCAP assembly of the Caenorhabditis remanei genome.</title>
        <authorList>
            <consortium name="The Caenorhabditis remanei Sequencing Consortium"/>
            <person name="Wilson R.K."/>
        </authorList>
    </citation>
    <scope>NUCLEOTIDE SEQUENCE [LARGE SCALE GENOMIC DNA]</scope>
    <source>
        <strain evidence="2">PB4641</strain>
    </source>
</reference>
<dbReference type="AlphaFoldDB" id="E3N010"/>
<sequence>MESKVPGEEEVDCDMCEECGKFKINREALLDNAPKAAPKAKKMTSPTPEAVLIQMVHEKMKAEEARREKTKKTSGATPIVMTPPTQSPMLLFDGKTVRRQFQPAETMCSIALPIHPRFINDSIEQVVTLVREWIEKHHPRTVFTED</sequence>